<dbReference type="AlphaFoldDB" id="A0A3B4B033"/>
<organism evidence="9 10">
    <name type="scientific">Periophthalmus magnuspinnatus</name>
    <dbReference type="NCBI Taxonomy" id="409849"/>
    <lineage>
        <taxon>Eukaryota</taxon>
        <taxon>Metazoa</taxon>
        <taxon>Chordata</taxon>
        <taxon>Craniata</taxon>
        <taxon>Vertebrata</taxon>
        <taxon>Euteleostomi</taxon>
        <taxon>Actinopterygii</taxon>
        <taxon>Neopterygii</taxon>
        <taxon>Teleostei</taxon>
        <taxon>Neoteleostei</taxon>
        <taxon>Acanthomorphata</taxon>
        <taxon>Gobiaria</taxon>
        <taxon>Gobiiformes</taxon>
        <taxon>Gobioidei</taxon>
        <taxon>Gobiidae</taxon>
        <taxon>Oxudercinae</taxon>
        <taxon>Periophthalmus</taxon>
    </lineage>
</organism>
<dbReference type="SUPFAM" id="SSF103025">
    <property type="entry name" value="Folate-binding domain"/>
    <property type="match status" value="1"/>
</dbReference>
<dbReference type="InterPro" id="IPR045179">
    <property type="entry name" value="YgfZ/GcvT"/>
</dbReference>
<dbReference type="InterPro" id="IPR057460">
    <property type="entry name" value="CAF17_C"/>
</dbReference>
<reference evidence="9" key="2">
    <citation type="submission" date="2025-09" db="UniProtKB">
        <authorList>
            <consortium name="Ensembl"/>
        </authorList>
    </citation>
    <scope>IDENTIFICATION</scope>
</reference>
<dbReference type="PANTHER" id="PTHR22602">
    <property type="entry name" value="TRANSFERASE CAF17, MITOCHONDRIAL-RELATED"/>
    <property type="match status" value="1"/>
</dbReference>
<keyword evidence="4" id="KW-0350">Heme biosynthesis</keyword>
<reference evidence="9" key="1">
    <citation type="submission" date="2025-08" db="UniProtKB">
        <authorList>
            <consortium name="Ensembl"/>
        </authorList>
    </citation>
    <scope>IDENTIFICATION</scope>
</reference>
<keyword evidence="3" id="KW-0496">Mitochondrion</keyword>
<name>A0A3B4B033_9GOBI</name>
<dbReference type="NCBIfam" id="TIGR03317">
    <property type="entry name" value="ygfZ_signature"/>
    <property type="match status" value="1"/>
</dbReference>
<dbReference type="GO" id="GO:0005759">
    <property type="term" value="C:mitochondrial matrix"/>
    <property type="evidence" value="ECO:0007669"/>
    <property type="project" value="TreeGrafter"/>
</dbReference>
<dbReference type="InterPro" id="IPR017703">
    <property type="entry name" value="YgfZ/GCV_T_CS"/>
</dbReference>
<dbReference type="GO" id="GO:0006783">
    <property type="term" value="P:heme biosynthetic process"/>
    <property type="evidence" value="ECO:0007669"/>
    <property type="project" value="UniProtKB-KW"/>
</dbReference>
<dbReference type="Pfam" id="PF25455">
    <property type="entry name" value="Beta-barrel_CAF17_C"/>
    <property type="match status" value="1"/>
</dbReference>
<evidence type="ECO:0000256" key="3">
    <source>
        <dbReference type="ARBA" id="ARBA00023128"/>
    </source>
</evidence>
<keyword evidence="2" id="KW-0809">Transit peptide</keyword>
<dbReference type="GO" id="GO:0016226">
    <property type="term" value="P:iron-sulfur cluster assembly"/>
    <property type="evidence" value="ECO:0007669"/>
    <property type="project" value="TreeGrafter"/>
</dbReference>
<dbReference type="InterPro" id="IPR027266">
    <property type="entry name" value="TrmE/GcvT-like"/>
</dbReference>
<dbReference type="Gene3D" id="3.30.1360.120">
    <property type="entry name" value="Probable tRNA modification gtpase trme, domain 1"/>
    <property type="match status" value="2"/>
</dbReference>
<evidence type="ECO:0000313" key="10">
    <source>
        <dbReference type="Proteomes" id="UP000261520"/>
    </source>
</evidence>
<dbReference type="Proteomes" id="UP000261520">
    <property type="component" value="Unplaced"/>
</dbReference>
<dbReference type="Ensembl" id="ENSPMGT00000023501.1">
    <property type="protein sequence ID" value="ENSPMGP00000022064.1"/>
    <property type="gene ID" value="ENSPMGG00000017865.1"/>
</dbReference>
<comment type="subcellular location">
    <subcellularLocation>
        <location evidence="1">Mitochondrion</location>
    </subcellularLocation>
</comment>
<evidence type="ECO:0000256" key="4">
    <source>
        <dbReference type="ARBA" id="ARBA00023133"/>
    </source>
</evidence>
<evidence type="ECO:0000256" key="1">
    <source>
        <dbReference type="ARBA" id="ARBA00004173"/>
    </source>
</evidence>
<dbReference type="FunFam" id="3.30.1360.120:FF:000015">
    <property type="entry name" value="IBA57, iron-sulfur cluster assembly"/>
    <property type="match status" value="1"/>
</dbReference>
<dbReference type="STRING" id="409849.ENSPMGP00000022064"/>
<feature type="domain" description="CAF17 C-terminal" evidence="8">
    <location>
        <begin position="268"/>
        <end position="345"/>
    </location>
</feature>
<evidence type="ECO:0000313" key="9">
    <source>
        <dbReference type="Ensembl" id="ENSPMGP00000022064.1"/>
    </source>
</evidence>
<evidence type="ECO:0000256" key="5">
    <source>
        <dbReference type="ARBA" id="ARBA00075513"/>
    </source>
</evidence>
<protein>
    <recommendedName>
        <fullName evidence="7">Iron-sulfur cluster assembly factor IBA57, mitochondrial</fullName>
    </recommendedName>
    <alternativeName>
        <fullName evidence="5">Iron-sulfur cluster assembly factor homolog</fullName>
    </alternativeName>
</protein>
<evidence type="ECO:0000256" key="6">
    <source>
        <dbReference type="ARBA" id="ARBA00093447"/>
    </source>
</evidence>
<accession>A0A3B4B033</accession>
<sequence length="350" mass="39107">MSVLSFIRGSVFSGRCFLFYTKIPPPSGPGEQRSYTEDTARCPHGRGQSVCYPLSHRALVHLHGQDTGPFLQGIITNDVRVLEEPERSVLYAHMLNVQGRTLYDVMLYSQKEADAPCGVLLECDRTITDSVLRHLKVYKIRRKVSIQPCPELSVWAVLPGHCKPELLRPEKAVVMGADPRAEQMGWRLVLDNRDDPQNVMASCHKGDVHEYHKHRYTIGLPEGVRDLPPGTALPLESNLVFMNGISFNKGCYIGQELTARTHHMGVIRKRLMPFRLSPPFTAQNLKEGAPLHTQGGKPAGKHRTGLGDMGLGLVRTAHAKEELEVKTSDNDTVTLKVSVPEWWPKDAKLN</sequence>
<evidence type="ECO:0000259" key="8">
    <source>
        <dbReference type="Pfam" id="PF25455"/>
    </source>
</evidence>
<dbReference type="PANTHER" id="PTHR22602:SF0">
    <property type="entry name" value="TRANSFERASE CAF17, MITOCHONDRIAL-RELATED"/>
    <property type="match status" value="1"/>
</dbReference>
<evidence type="ECO:0000256" key="2">
    <source>
        <dbReference type="ARBA" id="ARBA00022946"/>
    </source>
</evidence>
<proteinExistence type="inferred from homology"/>
<comment type="similarity">
    <text evidence="6">Belongs to the GcvT family. CAF17/IBA57 subfamily.</text>
</comment>
<evidence type="ECO:0000256" key="7">
    <source>
        <dbReference type="ARBA" id="ARBA00093625"/>
    </source>
</evidence>
<keyword evidence="10" id="KW-1185">Reference proteome</keyword>